<evidence type="ECO:0000313" key="3">
    <source>
        <dbReference type="Proteomes" id="UP000703661"/>
    </source>
</evidence>
<reference evidence="2" key="1">
    <citation type="journal article" date="2020" name="Fungal Divers.">
        <title>Resolving the Mortierellaceae phylogeny through synthesis of multi-gene phylogenetics and phylogenomics.</title>
        <authorList>
            <person name="Vandepol N."/>
            <person name="Liber J."/>
            <person name="Desiro A."/>
            <person name="Na H."/>
            <person name="Kennedy M."/>
            <person name="Barry K."/>
            <person name="Grigoriev I.V."/>
            <person name="Miller A.N."/>
            <person name="O'Donnell K."/>
            <person name="Stajich J.E."/>
            <person name="Bonito G."/>
        </authorList>
    </citation>
    <scope>NUCLEOTIDE SEQUENCE</scope>
    <source>
        <strain evidence="2">NRRL 2769</strain>
    </source>
</reference>
<accession>A0A9P6N6T7</accession>
<evidence type="ECO:0000313" key="2">
    <source>
        <dbReference type="EMBL" id="KAG0024798.1"/>
    </source>
</evidence>
<feature type="compositionally biased region" description="Acidic residues" evidence="1">
    <location>
        <begin position="47"/>
        <end position="73"/>
    </location>
</feature>
<evidence type="ECO:0000256" key="1">
    <source>
        <dbReference type="SAM" id="MobiDB-lite"/>
    </source>
</evidence>
<dbReference type="AlphaFoldDB" id="A0A9P6N6T7"/>
<feature type="region of interest" description="Disordered" evidence="1">
    <location>
        <begin position="43"/>
        <end position="86"/>
    </location>
</feature>
<sequence length="202" mass="22773">MNYELQEIHEEGGVLATVEARARAEIRLQELLEVAHKQLTELRTADSEELGSLEDSDQQTEIPDNEALAEETDLSSVTGLDEDFTDEGDKRLYEEESQYNILFDIPEVKLTAEQQTQTFIDDVTENVAIGNKKVILDSLLSNFAIHDAGDAVGRAMNDRLQERTPGVLSFWVQDDMFELWLEEHSTFIGTKLLPDAASTVRQ</sequence>
<proteinExistence type="predicted"/>
<protein>
    <submittedName>
        <fullName evidence="2">Uncharacterized protein</fullName>
    </submittedName>
</protein>
<name>A0A9P6N6T7_9FUNG</name>
<organism evidence="2 3">
    <name type="scientific">Entomortierella chlamydospora</name>
    <dbReference type="NCBI Taxonomy" id="101097"/>
    <lineage>
        <taxon>Eukaryota</taxon>
        <taxon>Fungi</taxon>
        <taxon>Fungi incertae sedis</taxon>
        <taxon>Mucoromycota</taxon>
        <taxon>Mortierellomycotina</taxon>
        <taxon>Mortierellomycetes</taxon>
        <taxon>Mortierellales</taxon>
        <taxon>Mortierellaceae</taxon>
        <taxon>Entomortierella</taxon>
    </lineage>
</organism>
<keyword evidence="3" id="KW-1185">Reference proteome</keyword>
<comment type="caution">
    <text evidence="2">The sequence shown here is derived from an EMBL/GenBank/DDBJ whole genome shotgun (WGS) entry which is preliminary data.</text>
</comment>
<gene>
    <name evidence="2" type="ORF">BGZ80_006071</name>
</gene>
<dbReference type="EMBL" id="JAAAID010000003">
    <property type="protein sequence ID" value="KAG0024798.1"/>
    <property type="molecule type" value="Genomic_DNA"/>
</dbReference>
<dbReference type="Proteomes" id="UP000703661">
    <property type="component" value="Unassembled WGS sequence"/>
</dbReference>